<organism evidence="2 3">
    <name type="scientific">Romanomermis culicivorax</name>
    <name type="common">Nematode worm</name>
    <dbReference type="NCBI Taxonomy" id="13658"/>
    <lineage>
        <taxon>Eukaryota</taxon>
        <taxon>Metazoa</taxon>
        <taxon>Ecdysozoa</taxon>
        <taxon>Nematoda</taxon>
        <taxon>Enoplea</taxon>
        <taxon>Dorylaimia</taxon>
        <taxon>Mermithida</taxon>
        <taxon>Mermithoidea</taxon>
        <taxon>Mermithidae</taxon>
        <taxon>Romanomermis</taxon>
    </lineage>
</organism>
<dbReference type="Proteomes" id="UP000887565">
    <property type="component" value="Unplaced"/>
</dbReference>
<evidence type="ECO:0000256" key="1">
    <source>
        <dbReference type="SAM" id="Phobius"/>
    </source>
</evidence>
<sequence length="107" mass="12361">MMMYIVIDRSSKSSSEKHGIFSDLRICVIQGELKRRRPVLTFIAFKLVKLFSCGFLPSIVTINARSMKFVPNNKDKQGILMQQCALKRLHSFESYESQHRSPFLAHP</sequence>
<dbReference type="WBParaSite" id="nRc.2.0.1.t35393-RA">
    <property type="protein sequence ID" value="nRc.2.0.1.t35393-RA"/>
    <property type="gene ID" value="nRc.2.0.1.g35393"/>
</dbReference>
<proteinExistence type="predicted"/>
<evidence type="ECO:0000313" key="3">
    <source>
        <dbReference type="WBParaSite" id="nRc.2.0.1.t35393-RA"/>
    </source>
</evidence>
<reference evidence="3" key="1">
    <citation type="submission" date="2022-11" db="UniProtKB">
        <authorList>
            <consortium name="WormBaseParasite"/>
        </authorList>
    </citation>
    <scope>IDENTIFICATION</scope>
</reference>
<keyword evidence="1" id="KW-0812">Transmembrane</keyword>
<feature type="transmembrane region" description="Helical" evidence="1">
    <location>
        <begin position="39"/>
        <end position="60"/>
    </location>
</feature>
<keyword evidence="2" id="KW-1185">Reference proteome</keyword>
<dbReference type="AlphaFoldDB" id="A0A915K9H1"/>
<accession>A0A915K9H1</accession>
<keyword evidence="1" id="KW-0472">Membrane</keyword>
<evidence type="ECO:0000313" key="2">
    <source>
        <dbReference type="Proteomes" id="UP000887565"/>
    </source>
</evidence>
<keyword evidence="1" id="KW-1133">Transmembrane helix</keyword>
<name>A0A915K9H1_ROMCU</name>
<protein>
    <submittedName>
        <fullName evidence="3">Uncharacterized protein</fullName>
    </submittedName>
</protein>